<dbReference type="KEGG" id="rru:Rru_A2331"/>
<keyword evidence="1" id="KW-1133">Transmembrane helix</keyword>
<dbReference type="EnsemblBacteria" id="ABC23131">
    <property type="protein sequence ID" value="ABC23131"/>
    <property type="gene ID" value="Rru_A2331"/>
</dbReference>
<keyword evidence="1" id="KW-0812">Transmembrane</keyword>
<name>Q2RRW4_RHORT</name>
<gene>
    <name evidence="2" type="ordered locus">Rru_A2331</name>
</gene>
<sequence length="237" mass="25392">MDQSKPPREGSPSTPFPRIALAAGCVAALATAVAGPFGPLCAGIAAAAAFFYAHRHSAQQQARLHQRKQARVAEEVLQYRTFTKVLRDQGLRISDMTEKAALTLGSGLQEMDAGVSAALAGIEGGADPVQLRDEVAAIARPLVPMLGTLQFQDVTRQQLMFLSRLSILLDRHVEDMAEVLGDRRSVDHAPRFKDLFDQALEDTVMTSQRNDHHGASGVDVVEASGPAVELFTDGAPP</sequence>
<reference evidence="2 3" key="1">
    <citation type="journal article" date="2011" name="Stand. Genomic Sci.">
        <title>Complete genome sequence of Rhodospirillum rubrum type strain (S1).</title>
        <authorList>
            <person name="Munk A.C."/>
            <person name="Copeland A."/>
            <person name="Lucas S."/>
            <person name="Lapidus A."/>
            <person name="Del Rio T.G."/>
            <person name="Barry K."/>
            <person name="Detter J.C."/>
            <person name="Hammon N."/>
            <person name="Israni S."/>
            <person name="Pitluck S."/>
            <person name="Brettin T."/>
            <person name="Bruce D."/>
            <person name="Han C."/>
            <person name="Tapia R."/>
            <person name="Gilna P."/>
            <person name="Schmutz J."/>
            <person name="Larimer F."/>
            <person name="Land M."/>
            <person name="Kyrpides N.C."/>
            <person name="Mavromatis K."/>
            <person name="Richardson P."/>
            <person name="Rohde M."/>
            <person name="Goker M."/>
            <person name="Klenk H.P."/>
            <person name="Zhang Y."/>
            <person name="Roberts G.P."/>
            <person name="Reslewic S."/>
            <person name="Schwartz D.C."/>
        </authorList>
    </citation>
    <scope>NUCLEOTIDE SEQUENCE [LARGE SCALE GENOMIC DNA]</scope>
    <source>
        <strain evidence="3">ATCC 11170 / ATH 1.1.1 / DSM 467 / LMG 4362 / NCIMB 8255 / S1</strain>
    </source>
</reference>
<keyword evidence="1" id="KW-0472">Membrane</keyword>
<dbReference type="AlphaFoldDB" id="Q2RRW4"/>
<evidence type="ECO:0000313" key="2">
    <source>
        <dbReference type="EMBL" id="ABC23131.1"/>
    </source>
</evidence>
<dbReference type="EMBL" id="CP000230">
    <property type="protein sequence ID" value="ABC23131.1"/>
    <property type="molecule type" value="Genomic_DNA"/>
</dbReference>
<accession>Q2RRW4</accession>
<dbReference type="HOGENOM" id="CLU_1169951_0_0_5"/>
<dbReference type="STRING" id="269796.Rru_A2331"/>
<dbReference type="eggNOG" id="ENOG5033WJI">
    <property type="taxonomic scope" value="Bacteria"/>
</dbReference>
<evidence type="ECO:0000313" key="3">
    <source>
        <dbReference type="Proteomes" id="UP000001929"/>
    </source>
</evidence>
<keyword evidence="3" id="KW-1185">Reference proteome</keyword>
<organism evidence="2 3">
    <name type="scientific">Rhodospirillum rubrum (strain ATCC 11170 / ATH 1.1.1 / DSM 467 / LMG 4362 / NCIMB 8255 / S1)</name>
    <dbReference type="NCBI Taxonomy" id="269796"/>
    <lineage>
        <taxon>Bacteria</taxon>
        <taxon>Pseudomonadati</taxon>
        <taxon>Pseudomonadota</taxon>
        <taxon>Alphaproteobacteria</taxon>
        <taxon>Rhodospirillales</taxon>
        <taxon>Rhodospirillaceae</taxon>
        <taxon>Rhodospirillum</taxon>
    </lineage>
</organism>
<protein>
    <submittedName>
        <fullName evidence="2">Uncharacterized protein</fullName>
    </submittedName>
</protein>
<evidence type="ECO:0000256" key="1">
    <source>
        <dbReference type="SAM" id="Phobius"/>
    </source>
</evidence>
<proteinExistence type="predicted"/>
<dbReference type="Proteomes" id="UP000001929">
    <property type="component" value="Chromosome"/>
</dbReference>
<dbReference type="PATRIC" id="fig|269796.9.peg.2431"/>
<dbReference type="RefSeq" id="WP_011390084.1">
    <property type="nucleotide sequence ID" value="NC_007643.1"/>
</dbReference>
<feature type="transmembrane region" description="Helical" evidence="1">
    <location>
        <begin position="20"/>
        <end position="53"/>
    </location>
</feature>